<dbReference type="EMBL" id="JAGPXE010000001">
    <property type="protein sequence ID" value="MBQ0923080.1"/>
    <property type="molecule type" value="Genomic_DNA"/>
</dbReference>
<keyword evidence="1" id="KW-1133">Transmembrane helix</keyword>
<feature type="transmembrane region" description="Helical" evidence="1">
    <location>
        <begin position="94"/>
        <end position="125"/>
    </location>
</feature>
<reference evidence="2 3" key="1">
    <citation type="submission" date="2021-04" db="EMBL/GenBank/DDBJ databases">
        <title>Whole-genome sequencing of Saccharopolyspora endophytica KCTC 19397.</title>
        <authorList>
            <person name="Ay H."/>
            <person name="Saygin H."/>
            <person name="Sahin N."/>
        </authorList>
    </citation>
    <scope>NUCLEOTIDE SEQUENCE [LARGE SCALE GENOMIC DNA]</scope>
    <source>
        <strain evidence="2 3">KCTC 19397</strain>
    </source>
</reference>
<keyword evidence="1" id="KW-0472">Membrane</keyword>
<protein>
    <submittedName>
        <fullName evidence="2">Pilus assembly protein TadB</fullName>
    </submittedName>
</protein>
<evidence type="ECO:0000256" key="1">
    <source>
        <dbReference type="SAM" id="Phobius"/>
    </source>
</evidence>
<sequence length="283" mass="29833">MAALVGTLLGIGLAAGIRGVVGPAPMNLQAALHHLTHPTTAQHQRMDRLIQRAQQAGHPWLAIPEADLDLLEQTPQSYMSNRITWSLASGLTGLVLATGFVAAGTVSLLVAPVLVLGCAVAGAWVPVWRTRDAARHARSDARRVLAVYLDLVAQERAAGQAPGPALHEAAALADHPLLQRLHRTLVRAENHGYSPWDALRGLGEQVRLDELVTVADLAATAADGAAIYASLTAQAASLRATTTTEDKAEANARTERLTLPVTALMAGFLLLALYPTVARLLIG</sequence>
<name>A0ABS5D9W9_9PSEU</name>
<feature type="transmembrane region" description="Helical" evidence="1">
    <location>
        <begin position="257"/>
        <end position="277"/>
    </location>
</feature>
<proteinExistence type="predicted"/>
<dbReference type="PANTHER" id="PTHR35007:SF1">
    <property type="entry name" value="PILUS ASSEMBLY PROTEIN"/>
    <property type="match status" value="1"/>
</dbReference>
<dbReference type="RefSeq" id="WP_210968544.1">
    <property type="nucleotide sequence ID" value="NZ_JAGPXE010000001.1"/>
</dbReference>
<organism evidence="2 3">
    <name type="scientific">Saccharopolyspora endophytica</name>
    <dbReference type="NCBI Taxonomy" id="543886"/>
    <lineage>
        <taxon>Bacteria</taxon>
        <taxon>Bacillati</taxon>
        <taxon>Actinomycetota</taxon>
        <taxon>Actinomycetes</taxon>
        <taxon>Pseudonocardiales</taxon>
        <taxon>Pseudonocardiaceae</taxon>
        <taxon>Saccharopolyspora</taxon>
    </lineage>
</organism>
<accession>A0ABS5D9W9</accession>
<evidence type="ECO:0000313" key="3">
    <source>
        <dbReference type="Proteomes" id="UP000674084"/>
    </source>
</evidence>
<keyword evidence="3" id="KW-1185">Reference proteome</keyword>
<keyword evidence="1" id="KW-0812">Transmembrane</keyword>
<comment type="caution">
    <text evidence="2">The sequence shown here is derived from an EMBL/GenBank/DDBJ whole genome shotgun (WGS) entry which is preliminary data.</text>
</comment>
<gene>
    <name evidence="2" type="ORF">KBO27_03940</name>
</gene>
<evidence type="ECO:0000313" key="2">
    <source>
        <dbReference type="EMBL" id="MBQ0923080.1"/>
    </source>
</evidence>
<dbReference type="PANTHER" id="PTHR35007">
    <property type="entry name" value="INTEGRAL MEMBRANE PROTEIN-RELATED"/>
    <property type="match status" value="1"/>
</dbReference>
<dbReference type="Proteomes" id="UP000674084">
    <property type="component" value="Unassembled WGS sequence"/>
</dbReference>